<dbReference type="AlphaFoldDB" id="A0A4D4KPH8"/>
<evidence type="ECO:0000256" key="1">
    <source>
        <dbReference type="ARBA" id="ARBA00022729"/>
    </source>
</evidence>
<dbReference type="EMBL" id="BJHV01000001">
    <property type="protein sequence ID" value="GDY48337.1"/>
    <property type="molecule type" value="Genomic_DNA"/>
</dbReference>
<dbReference type="InterPro" id="IPR000413">
    <property type="entry name" value="Integrin_alpha"/>
</dbReference>
<feature type="region of interest" description="Disordered" evidence="5">
    <location>
        <begin position="137"/>
        <end position="157"/>
    </location>
</feature>
<reference evidence="6 7" key="1">
    <citation type="journal article" date="2020" name="Int. J. Syst. Evol. Microbiol.">
        <title>Reclassification of Streptomyces castelarensis and Streptomyces sporoclivatus as later heterotypic synonyms of Streptomyces antimycoticus.</title>
        <authorList>
            <person name="Komaki H."/>
            <person name="Tamura T."/>
        </authorList>
    </citation>
    <scope>NUCLEOTIDE SEQUENCE [LARGE SCALE GENOMIC DNA]</scope>
    <source>
        <strain evidence="6 7">NBRC 12839</strain>
    </source>
</reference>
<evidence type="ECO:0000256" key="4">
    <source>
        <dbReference type="ARBA" id="ARBA00023180"/>
    </source>
</evidence>
<proteinExistence type="predicted"/>
<sequence>MLRTVPGNVVEDLPYDHGTLKVLYGTASGPSTTRTTTIDQNTAGVPGVNEDGDQFGYSLSSGDVNGDGYADISVGIPYEALEAGQKGAGSVVQLYGGRGGLSGTGAQAFTQDTAGVPGVAEADDHFGMAVRLADTDGDGKDDLAVGAPDEDGAQSTSGAAWVLRGQSGGLTTSGVVSFGPDSLGAPEAGAALGAGFQQ</sequence>
<dbReference type="Gene3D" id="2.130.10.130">
    <property type="entry name" value="Integrin alpha, N-terminal"/>
    <property type="match status" value="2"/>
</dbReference>
<dbReference type="Pfam" id="PF01839">
    <property type="entry name" value="FG-GAP"/>
    <property type="match status" value="2"/>
</dbReference>
<evidence type="ECO:0000256" key="2">
    <source>
        <dbReference type="ARBA" id="ARBA00022737"/>
    </source>
</evidence>
<accession>A0A4D4KPH8</accession>
<dbReference type="RefSeq" id="WP_228053784.1">
    <property type="nucleotide sequence ID" value="NZ_BJHV01000001.1"/>
</dbReference>
<keyword evidence="2" id="KW-0677">Repeat</keyword>
<evidence type="ECO:0000313" key="7">
    <source>
        <dbReference type="Proteomes" id="UP000299290"/>
    </source>
</evidence>
<keyword evidence="4" id="KW-0325">Glycoprotein</keyword>
<gene>
    <name evidence="6" type="ORF">SANT12839_092190</name>
</gene>
<dbReference type="InterPro" id="IPR013517">
    <property type="entry name" value="FG-GAP"/>
</dbReference>
<dbReference type="InterPro" id="IPR028994">
    <property type="entry name" value="Integrin_alpha_N"/>
</dbReference>
<dbReference type="GO" id="GO:0016787">
    <property type="term" value="F:hydrolase activity"/>
    <property type="evidence" value="ECO:0007669"/>
    <property type="project" value="UniProtKB-KW"/>
</dbReference>
<dbReference type="GO" id="GO:0008305">
    <property type="term" value="C:integrin complex"/>
    <property type="evidence" value="ECO:0007669"/>
    <property type="project" value="InterPro"/>
</dbReference>
<dbReference type="PROSITE" id="PS51470">
    <property type="entry name" value="FG_GAP"/>
    <property type="match status" value="2"/>
</dbReference>
<keyword evidence="7" id="KW-1185">Reference proteome</keyword>
<dbReference type="PANTHER" id="PTHR23221">
    <property type="entry name" value="GLYCOSYLPHOSPHATIDYLINOSITOL PHOSPHOLIPASE D"/>
    <property type="match status" value="1"/>
</dbReference>
<keyword evidence="3" id="KW-0378">Hydrolase</keyword>
<name>A0A4D4KPH8_9ACTN</name>
<keyword evidence="1" id="KW-0732">Signal</keyword>
<dbReference type="PRINTS" id="PR01185">
    <property type="entry name" value="INTEGRINA"/>
</dbReference>
<evidence type="ECO:0000313" key="6">
    <source>
        <dbReference type="EMBL" id="GDY48337.1"/>
    </source>
</evidence>
<dbReference type="SUPFAM" id="SSF69318">
    <property type="entry name" value="Integrin alpha N-terminal domain"/>
    <property type="match status" value="1"/>
</dbReference>
<dbReference type="InterPro" id="IPR013519">
    <property type="entry name" value="Int_alpha_beta-p"/>
</dbReference>
<organism evidence="6 7">
    <name type="scientific">Streptomyces antimycoticus</name>
    <dbReference type="NCBI Taxonomy" id="68175"/>
    <lineage>
        <taxon>Bacteria</taxon>
        <taxon>Bacillati</taxon>
        <taxon>Actinomycetota</taxon>
        <taxon>Actinomycetes</taxon>
        <taxon>Kitasatosporales</taxon>
        <taxon>Streptomycetaceae</taxon>
        <taxon>Streptomyces</taxon>
        <taxon>Streptomyces violaceusniger group</taxon>
    </lineage>
</organism>
<evidence type="ECO:0000256" key="3">
    <source>
        <dbReference type="ARBA" id="ARBA00022801"/>
    </source>
</evidence>
<dbReference type="PANTHER" id="PTHR23221:SF7">
    <property type="entry name" value="PHOSPHATIDYLINOSITOL-GLYCAN-SPECIFIC PHOSPHOLIPASE D"/>
    <property type="match status" value="1"/>
</dbReference>
<dbReference type="SMART" id="SM00191">
    <property type="entry name" value="Int_alpha"/>
    <property type="match status" value="2"/>
</dbReference>
<comment type="caution">
    <text evidence="6">The sequence shown here is derived from an EMBL/GenBank/DDBJ whole genome shotgun (WGS) entry which is preliminary data.</text>
</comment>
<dbReference type="Proteomes" id="UP000299290">
    <property type="component" value="Unassembled WGS sequence"/>
</dbReference>
<dbReference type="GO" id="GO:0007155">
    <property type="term" value="P:cell adhesion"/>
    <property type="evidence" value="ECO:0007669"/>
    <property type="project" value="InterPro"/>
</dbReference>
<protein>
    <recommendedName>
        <fullName evidence="8">Esterase</fullName>
    </recommendedName>
</protein>
<evidence type="ECO:0008006" key="8">
    <source>
        <dbReference type="Google" id="ProtNLM"/>
    </source>
</evidence>
<evidence type="ECO:0000256" key="5">
    <source>
        <dbReference type="SAM" id="MobiDB-lite"/>
    </source>
</evidence>